<keyword evidence="3" id="KW-1185">Reference proteome</keyword>
<sequence>MKKTIYIAFGLLLATVAGCKKNSINQISDMVSGAQIKFIHVAPGVPALNGFANNTKLSLTQSVSVTDNGIPISIATGYTYLGVFPASNYSSVASGSTAIRVDAATPIPALKSAQIVAPAASLGSVTQATVDGGAYSVFTIGLPGSTTAPLTNKVVEDKFPAAAKGKAYIRFANMVPNGGAYDLVGTYTPTGGTAVTATISTGTTYTNLTDFIAVDVNAISTTGYIFQMKLGGTATNFGTALGTSTTPTQLTPGRYYTVIGRGLAADYPVPGTSIILRSTARPTVPASTLPEIYFNAAGLTLYTNK</sequence>
<protein>
    <submittedName>
        <fullName evidence="2">DUF4397 domain-containing protein</fullName>
    </submittedName>
</protein>
<proteinExistence type="predicted"/>
<evidence type="ECO:0000313" key="2">
    <source>
        <dbReference type="EMBL" id="MBD1392900.1"/>
    </source>
</evidence>
<organism evidence="2 3">
    <name type="scientific">Mucilaginibacter glaciei</name>
    <dbReference type="NCBI Taxonomy" id="2772109"/>
    <lineage>
        <taxon>Bacteria</taxon>
        <taxon>Pseudomonadati</taxon>
        <taxon>Bacteroidota</taxon>
        <taxon>Sphingobacteriia</taxon>
        <taxon>Sphingobacteriales</taxon>
        <taxon>Sphingobacteriaceae</taxon>
        <taxon>Mucilaginibacter</taxon>
    </lineage>
</organism>
<comment type="caution">
    <text evidence="2">The sequence shown here is derived from an EMBL/GenBank/DDBJ whole genome shotgun (WGS) entry which is preliminary data.</text>
</comment>
<evidence type="ECO:0000259" key="1">
    <source>
        <dbReference type="Pfam" id="PF14344"/>
    </source>
</evidence>
<dbReference type="InterPro" id="IPR025510">
    <property type="entry name" value="DUF4397"/>
</dbReference>
<dbReference type="AlphaFoldDB" id="A0A926NQM2"/>
<evidence type="ECO:0000313" key="3">
    <source>
        <dbReference type="Proteomes" id="UP000619078"/>
    </source>
</evidence>
<dbReference type="EMBL" id="JACWMX010000002">
    <property type="protein sequence ID" value="MBD1392900.1"/>
    <property type="molecule type" value="Genomic_DNA"/>
</dbReference>
<dbReference type="PROSITE" id="PS51257">
    <property type="entry name" value="PROKAR_LIPOPROTEIN"/>
    <property type="match status" value="1"/>
</dbReference>
<dbReference type="RefSeq" id="WP_191162249.1">
    <property type="nucleotide sequence ID" value="NZ_JACWMX010000002.1"/>
</dbReference>
<accession>A0A926NQM2</accession>
<name>A0A926NQM2_9SPHI</name>
<gene>
    <name evidence="2" type="ORF">IDJ76_07315</name>
</gene>
<feature type="domain" description="DUF4397" evidence="1">
    <location>
        <begin position="34"/>
        <end position="183"/>
    </location>
</feature>
<reference evidence="2" key="1">
    <citation type="submission" date="2020-09" db="EMBL/GenBank/DDBJ databases">
        <title>Novel species of Mucilaginibacter isolated from a glacier on the Tibetan Plateau.</title>
        <authorList>
            <person name="Liu Q."/>
            <person name="Xin Y.-H."/>
        </authorList>
    </citation>
    <scope>NUCLEOTIDE SEQUENCE</scope>
    <source>
        <strain evidence="2">ZB1P21</strain>
    </source>
</reference>
<dbReference type="Pfam" id="PF14344">
    <property type="entry name" value="DUF4397"/>
    <property type="match status" value="1"/>
</dbReference>
<dbReference type="Proteomes" id="UP000619078">
    <property type="component" value="Unassembled WGS sequence"/>
</dbReference>